<evidence type="ECO:0000256" key="11">
    <source>
        <dbReference type="SAM" id="MobiDB-lite"/>
    </source>
</evidence>
<sequence length="112" mass="13038">MLKIIQEIIKGLNPDEAAVKVHSEYEINPNEDLNKLPQEEVNRKKLIMDEMFEKNRLRPTDPGYKYDKQVDFPAVGKLKSGWDDDDEGAAEDDGESEDKIETVEHEEEDDFW</sequence>
<accession>A0A8J2P1G9</accession>
<dbReference type="AlphaFoldDB" id="A0A8J2P1G9"/>
<dbReference type="GO" id="GO:0000922">
    <property type="term" value="C:spindle pole"/>
    <property type="evidence" value="ECO:0007669"/>
    <property type="project" value="TreeGrafter"/>
</dbReference>
<keyword evidence="8" id="KW-0969">Cilium</keyword>
<feature type="compositionally biased region" description="Acidic residues" evidence="11">
    <location>
        <begin position="83"/>
        <end position="96"/>
    </location>
</feature>
<dbReference type="PANTHER" id="PTHR31539">
    <property type="entry name" value="CENTROSOMAL PROTEIN OF 19K CEP19"/>
    <property type="match status" value="1"/>
</dbReference>
<dbReference type="GO" id="GO:0005814">
    <property type="term" value="C:centriole"/>
    <property type="evidence" value="ECO:0007669"/>
    <property type="project" value="UniProtKB-SubCell"/>
</dbReference>
<comment type="subcellular location">
    <subcellularLocation>
        <location evidence="2">Cytoplasm</location>
        <location evidence="2">Cytoskeleton</location>
        <location evidence="2">Cilium basal body</location>
    </subcellularLocation>
    <subcellularLocation>
        <location evidence="1">Cytoplasm</location>
        <location evidence="1">Cytoskeleton</location>
        <location evidence="1">Microtubule organizing center</location>
        <location evidence="1">Centrosome</location>
        <location evidence="1">Centriole</location>
    </subcellularLocation>
    <subcellularLocation>
        <location evidence="3">Cytoplasm</location>
        <location evidence="3">Cytoskeleton</location>
        <location evidence="3">Spindle</location>
    </subcellularLocation>
</comment>
<keyword evidence="13" id="KW-1185">Reference proteome</keyword>
<comment type="similarity">
    <text evidence="4">Belongs to the CEP19 family.</text>
</comment>
<organism evidence="12 13">
    <name type="scientific">Allacma fusca</name>
    <dbReference type="NCBI Taxonomy" id="39272"/>
    <lineage>
        <taxon>Eukaryota</taxon>
        <taxon>Metazoa</taxon>
        <taxon>Ecdysozoa</taxon>
        <taxon>Arthropoda</taxon>
        <taxon>Hexapoda</taxon>
        <taxon>Collembola</taxon>
        <taxon>Symphypleona</taxon>
        <taxon>Sminthuridae</taxon>
        <taxon>Allacma</taxon>
    </lineage>
</organism>
<evidence type="ECO:0000256" key="2">
    <source>
        <dbReference type="ARBA" id="ARBA00004120"/>
    </source>
</evidence>
<gene>
    <name evidence="12" type="ORF">AFUS01_LOCUS17170</name>
</gene>
<evidence type="ECO:0000256" key="5">
    <source>
        <dbReference type="ARBA" id="ARBA00022015"/>
    </source>
</evidence>
<dbReference type="PANTHER" id="PTHR31539:SF1">
    <property type="entry name" value="CENTROSOMAL PROTEIN OF 19 KDA"/>
    <property type="match status" value="1"/>
</dbReference>
<dbReference type="GO" id="GO:0034454">
    <property type="term" value="P:microtubule anchoring at centrosome"/>
    <property type="evidence" value="ECO:0007669"/>
    <property type="project" value="TreeGrafter"/>
</dbReference>
<evidence type="ECO:0000313" key="12">
    <source>
        <dbReference type="EMBL" id="CAG7728390.1"/>
    </source>
</evidence>
<dbReference type="InterPro" id="IPR029412">
    <property type="entry name" value="CEP19"/>
</dbReference>
<evidence type="ECO:0000256" key="3">
    <source>
        <dbReference type="ARBA" id="ARBA00004186"/>
    </source>
</evidence>
<evidence type="ECO:0000313" key="13">
    <source>
        <dbReference type="Proteomes" id="UP000708208"/>
    </source>
</evidence>
<evidence type="ECO:0000256" key="6">
    <source>
        <dbReference type="ARBA" id="ARBA00022490"/>
    </source>
</evidence>
<evidence type="ECO:0000256" key="7">
    <source>
        <dbReference type="ARBA" id="ARBA00022794"/>
    </source>
</evidence>
<dbReference type="Proteomes" id="UP000708208">
    <property type="component" value="Unassembled WGS sequence"/>
</dbReference>
<dbReference type="EMBL" id="CAJVCH010162871">
    <property type="protein sequence ID" value="CAG7728390.1"/>
    <property type="molecule type" value="Genomic_DNA"/>
</dbReference>
<keyword evidence="6" id="KW-0963">Cytoplasm</keyword>
<dbReference type="GO" id="GO:0097712">
    <property type="term" value="P:vesicle targeting, trans-Golgi to periciliary membrane compartment"/>
    <property type="evidence" value="ECO:0007669"/>
    <property type="project" value="TreeGrafter"/>
</dbReference>
<keyword evidence="7" id="KW-0970">Cilium biogenesis/degradation</keyword>
<proteinExistence type="inferred from homology"/>
<reference evidence="12" key="1">
    <citation type="submission" date="2021-06" db="EMBL/GenBank/DDBJ databases">
        <authorList>
            <person name="Hodson N. C."/>
            <person name="Mongue J. A."/>
            <person name="Jaron S. K."/>
        </authorList>
    </citation>
    <scope>NUCLEOTIDE SEQUENCE</scope>
</reference>
<keyword evidence="10" id="KW-0966">Cell projection</keyword>
<dbReference type="OrthoDB" id="2163581at2759"/>
<comment type="caution">
    <text evidence="12">The sequence shown here is derived from an EMBL/GenBank/DDBJ whole genome shotgun (WGS) entry which is preliminary data.</text>
</comment>
<dbReference type="Pfam" id="PF14933">
    <property type="entry name" value="CEP19"/>
    <property type="match status" value="1"/>
</dbReference>
<feature type="region of interest" description="Disordered" evidence="11">
    <location>
        <begin position="76"/>
        <end position="112"/>
    </location>
</feature>
<evidence type="ECO:0000256" key="8">
    <source>
        <dbReference type="ARBA" id="ARBA00023069"/>
    </source>
</evidence>
<protein>
    <recommendedName>
        <fullName evidence="5">Centrosomal protein of 19 kDa</fullName>
    </recommendedName>
</protein>
<evidence type="ECO:0000256" key="4">
    <source>
        <dbReference type="ARBA" id="ARBA00009371"/>
    </source>
</evidence>
<dbReference type="GO" id="GO:0036064">
    <property type="term" value="C:ciliary basal body"/>
    <property type="evidence" value="ECO:0007669"/>
    <property type="project" value="TreeGrafter"/>
</dbReference>
<name>A0A8J2P1G9_9HEXA</name>
<evidence type="ECO:0000256" key="1">
    <source>
        <dbReference type="ARBA" id="ARBA00004114"/>
    </source>
</evidence>
<evidence type="ECO:0000256" key="9">
    <source>
        <dbReference type="ARBA" id="ARBA00023212"/>
    </source>
</evidence>
<keyword evidence="9" id="KW-0206">Cytoskeleton</keyword>
<evidence type="ECO:0000256" key="10">
    <source>
        <dbReference type="ARBA" id="ARBA00023273"/>
    </source>
</evidence>